<dbReference type="SUPFAM" id="SSF81901">
    <property type="entry name" value="HCP-like"/>
    <property type="match status" value="2"/>
</dbReference>
<reference evidence="1" key="1">
    <citation type="submission" date="2016-10" db="EMBL/GenBank/DDBJ databases">
        <title>Sequence of Gallionella enrichment culture.</title>
        <authorList>
            <person name="Poehlein A."/>
            <person name="Muehling M."/>
            <person name="Daniel R."/>
        </authorList>
    </citation>
    <scope>NUCLEOTIDE SEQUENCE</scope>
</reference>
<keyword evidence="1" id="KW-0378">Hydrolase</keyword>
<dbReference type="InterPro" id="IPR011990">
    <property type="entry name" value="TPR-like_helical_dom_sf"/>
</dbReference>
<dbReference type="EC" id="3.5.2.6" evidence="1"/>
<evidence type="ECO:0000313" key="1">
    <source>
        <dbReference type="EMBL" id="OIR09133.1"/>
    </source>
</evidence>
<proteinExistence type="predicted"/>
<name>A0A1J5SYR3_9ZZZZ</name>
<comment type="caution">
    <text evidence="1">The sequence shown here is derived from an EMBL/GenBank/DDBJ whole genome shotgun (WGS) entry which is preliminary data.</text>
</comment>
<protein>
    <submittedName>
        <fullName evidence="1">Putative beta-lactamase HcpC</fullName>
        <ecNumber evidence="1">3.5.2.6</ecNumber>
    </submittedName>
</protein>
<dbReference type="GO" id="GO:0008800">
    <property type="term" value="F:beta-lactamase activity"/>
    <property type="evidence" value="ECO:0007669"/>
    <property type="project" value="UniProtKB-EC"/>
</dbReference>
<sequence>MVRPSLAACALLPFLLSPCLAQTAPVQAPAEAAGEQSLARGDYARAMKELTVAARAGDARAQLDLGLLYLNGNGTGRDQLMAYRWLRQAAEKGLPEAQYQVGRLKMAGIGTDKNPQEAADWYGKATAAGNVEASEALAHLYLDGVGVPKDEAQALHLLRPAAEKDVISAQMTLGKMYQDGIGTPKSRNDAALWYRKAAQLGSPEGCYQLAMLLLNNGPDGTAPHPPSPQSVAAVRWLRAAVGQDYAPAQYELGLLHIGGIEATLDVSRGILLLQQAADQGYAPALHRLGVIFAKGGMVAQDQGQGLMYLDLAVDLGDKSAQPERDALAAQLPQAVQQLSRRRAREWADIHGT</sequence>
<dbReference type="AlphaFoldDB" id="A0A1J5SYR3"/>
<dbReference type="PANTHER" id="PTHR43628:SF1">
    <property type="entry name" value="CHITIN SYNTHASE REGULATORY FACTOR 2-RELATED"/>
    <property type="match status" value="1"/>
</dbReference>
<dbReference type="PANTHER" id="PTHR43628">
    <property type="entry name" value="ACTIVATOR OF C KINASE PROTEIN 1-RELATED"/>
    <property type="match status" value="1"/>
</dbReference>
<dbReference type="Pfam" id="PF08238">
    <property type="entry name" value="Sel1"/>
    <property type="match status" value="7"/>
</dbReference>
<dbReference type="Gene3D" id="1.25.40.10">
    <property type="entry name" value="Tetratricopeptide repeat domain"/>
    <property type="match status" value="2"/>
</dbReference>
<dbReference type="InterPro" id="IPR006597">
    <property type="entry name" value="Sel1-like"/>
</dbReference>
<dbReference type="EMBL" id="MLJW01000028">
    <property type="protein sequence ID" value="OIR09133.1"/>
    <property type="molecule type" value="Genomic_DNA"/>
</dbReference>
<dbReference type="SMART" id="SM00671">
    <property type="entry name" value="SEL1"/>
    <property type="match status" value="7"/>
</dbReference>
<gene>
    <name evidence="1" type="primary">hcpC_1</name>
    <name evidence="1" type="ORF">GALL_87400</name>
</gene>
<dbReference type="InterPro" id="IPR052945">
    <property type="entry name" value="Mitotic_Regulator"/>
</dbReference>
<organism evidence="1">
    <name type="scientific">mine drainage metagenome</name>
    <dbReference type="NCBI Taxonomy" id="410659"/>
    <lineage>
        <taxon>unclassified sequences</taxon>
        <taxon>metagenomes</taxon>
        <taxon>ecological metagenomes</taxon>
    </lineage>
</organism>
<accession>A0A1J5SYR3</accession>